<feature type="binding site" evidence="5">
    <location>
        <position position="391"/>
    </location>
    <ligand>
        <name>substrate</name>
    </ligand>
</feature>
<name>A0ABS9CKD2_9FIRM</name>
<comment type="cofactor">
    <cofactor evidence="1 5 7">
        <name>pyridoxal 5'-phosphate</name>
        <dbReference type="ChEBI" id="CHEBI:597326"/>
    </cofactor>
</comment>
<evidence type="ECO:0000259" key="8">
    <source>
        <dbReference type="Pfam" id="PF02784"/>
    </source>
</evidence>
<evidence type="ECO:0000256" key="1">
    <source>
        <dbReference type="ARBA" id="ARBA00001933"/>
    </source>
</evidence>
<evidence type="ECO:0000256" key="3">
    <source>
        <dbReference type="ARBA" id="ARBA00022898"/>
    </source>
</evidence>
<feature type="domain" description="Orn/DAP/Arg decarboxylase 2 N-terminal" evidence="8">
    <location>
        <begin position="39"/>
        <end position="297"/>
    </location>
</feature>
<comment type="catalytic activity">
    <reaction evidence="5 7">
        <text>meso-2,6-diaminopimelate + H(+) = L-lysine + CO2</text>
        <dbReference type="Rhea" id="RHEA:15101"/>
        <dbReference type="ChEBI" id="CHEBI:15378"/>
        <dbReference type="ChEBI" id="CHEBI:16526"/>
        <dbReference type="ChEBI" id="CHEBI:32551"/>
        <dbReference type="ChEBI" id="CHEBI:57791"/>
        <dbReference type="EC" id="4.1.1.20"/>
    </reaction>
</comment>
<feature type="modified residue" description="N6-(pyridoxal phosphate)lysine" evidence="5">
    <location>
        <position position="67"/>
    </location>
</feature>
<dbReference type="HAMAP" id="MF_02120">
    <property type="entry name" value="LysA"/>
    <property type="match status" value="1"/>
</dbReference>
<keyword evidence="2 5" id="KW-0210">Decarboxylase</keyword>
<dbReference type="InterPro" id="IPR029066">
    <property type="entry name" value="PLP-binding_barrel"/>
</dbReference>
<evidence type="ECO:0000256" key="4">
    <source>
        <dbReference type="ARBA" id="ARBA00023239"/>
    </source>
</evidence>
<dbReference type="RefSeq" id="WP_235322607.1">
    <property type="nucleotide sequence ID" value="NZ_JAFBIT010000001.1"/>
</dbReference>
<feature type="binding site" evidence="5">
    <location>
        <position position="363"/>
    </location>
    <ligand>
        <name>substrate</name>
    </ligand>
</feature>
<evidence type="ECO:0000256" key="2">
    <source>
        <dbReference type="ARBA" id="ARBA00022793"/>
    </source>
</evidence>
<gene>
    <name evidence="5 9" type="primary">lysA</name>
    <name evidence="9" type="ORF">JQM67_03130</name>
</gene>
<dbReference type="GO" id="GO:0008836">
    <property type="term" value="F:diaminopimelate decarboxylase activity"/>
    <property type="evidence" value="ECO:0007669"/>
    <property type="project" value="UniProtKB-EC"/>
</dbReference>
<dbReference type="InterPro" id="IPR002986">
    <property type="entry name" value="DAP_deCOOHase_LysA"/>
</dbReference>
<dbReference type="InterPro" id="IPR022657">
    <property type="entry name" value="De-COase2_CS"/>
</dbReference>
<organism evidence="9 10">
    <name type="scientific">Anaeromassilibacillus senegalensis</name>
    <dbReference type="NCBI Taxonomy" id="1673717"/>
    <lineage>
        <taxon>Bacteria</taxon>
        <taxon>Bacillati</taxon>
        <taxon>Bacillota</taxon>
        <taxon>Clostridia</taxon>
        <taxon>Eubacteriales</taxon>
        <taxon>Acutalibacteraceae</taxon>
        <taxon>Anaeromassilibacillus</taxon>
    </lineage>
</organism>
<evidence type="ECO:0000256" key="7">
    <source>
        <dbReference type="RuleBase" id="RU003738"/>
    </source>
</evidence>
<dbReference type="Pfam" id="PF02784">
    <property type="entry name" value="Orn_Arg_deC_N"/>
    <property type="match status" value="1"/>
</dbReference>
<keyword evidence="10" id="KW-1185">Reference proteome</keyword>
<keyword evidence="5 7" id="KW-0457">Lysine biosynthesis</keyword>
<accession>A0ABS9CKD2</accession>
<sequence length="432" mass="47296">MFVSDCLSVNEKGHLTISGCDTVALAEQYGTPLYVMSEDKIRDTCRRYKASIDRYYGGNGAPIYASKAFSCKEICRIVTSEGLDLEVVSGGELFTALSAGVDAKHIHFQGNNKSLREIEYAIESGVGDIVVDNLSELCRIEKISAEKGVVTSISMRIKPGIDAHTHEFIRTGQIDSKFGFALETGEAFEAVREAVRAEHVELIGLHCHIGSQIFDKSPFVLAAEVMLAFYNKIYAELGKKLTHLNLGGGFGIKYKDADAAVAYEDYMNDVSAAVHASCEKYGLTIPKIYIEPGRSIVGEAGITLYTVGDIKTIPQVRTYVAIDGGMYDNPRYALYQSDYTCLIANRADQPANFKATIAGKCCESGDLIQENTMIQKPEIGDILAVLSTGAYNYSMASNYNRNVKPACVMICDGQSRVIIKGETYEDLIRNDL</sequence>
<feature type="binding site" evidence="5">
    <location>
        <position position="294"/>
    </location>
    <ligand>
        <name>substrate</name>
    </ligand>
</feature>
<dbReference type="PRINTS" id="PR01179">
    <property type="entry name" value="ODADCRBXLASE"/>
</dbReference>
<feature type="binding site" evidence="5">
    <location>
        <position position="249"/>
    </location>
    <ligand>
        <name>pyridoxal 5'-phosphate</name>
        <dbReference type="ChEBI" id="CHEBI:597326"/>
    </ligand>
</feature>
<comment type="pathway">
    <text evidence="5 7">Amino-acid biosynthesis; L-lysine biosynthesis via DAP pathway; L-lysine from DL-2,6-diaminopimelate: step 1/1.</text>
</comment>
<dbReference type="SUPFAM" id="SSF51419">
    <property type="entry name" value="PLP-binding barrel"/>
    <property type="match status" value="1"/>
</dbReference>
<evidence type="ECO:0000256" key="5">
    <source>
        <dbReference type="HAMAP-Rule" id="MF_02120"/>
    </source>
</evidence>
<keyword evidence="4 5" id="KW-0456">Lyase</keyword>
<dbReference type="PROSITE" id="PS00879">
    <property type="entry name" value="ODR_DC_2_2"/>
    <property type="match status" value="1"/>
</dbReference>
<dbReference type="InterPro" id="IPR009006">
    <property type="entry name" value="Ala_racemase/Decarboxylase_C"/>
</dbReference>
<dbReference type="PANTHER" id="PTHR43727">
    <property type="entry name" value="DIAMINOPIMELATE DECARBOXYLASE"/>
    <property type="match status" value="1"/>
</dbReference>
<dbReference type="Proteomes" id="UP001299220">
    <property type="component" value="Unassembled WGS sequence"/>
</dbReference>
<dbReference type="PRINTS" id="PR01181">
    <property type="entry name" value="DAPDCRBXLASE"/>
</dbReference>
<dbReference type="InterPro" id="IPR022644">
    <property type="entry name" value="De-COase2_N"/>
</dbReference>
<comment type="caution">
    <text evidence="9">The sequence shown here is derived from an EMBL/GenBank/DDBJ whole genome shotgun (WGS) entry which is preliminary data.</text>
</comment>
<dbReference type="PANTHER" id="PTHR43727:SF2">
    <property type="entry name" value="GROUP IV DECARBOXYLASE"/>
    <property type="match status" value="1"/>
</dbReference>
<keyword evidence="3 5" id="KW-0663">Pyridoxal phosphate</keyword>
<feature type="binding site" evidence="5">
    <location>
        <position position="391"/>
    </location>
    <ligand>
        <name>pyridoxal 5'-phosphate</name>
        <dbReference type="ChEBI" id="CHEBI:597326"/>
    </ligand>
</feature>
<dbReference type="NCBIfam" id="TIGR01048">
    <property type="entry name" value="lysA"/>
    <property type="match status" value="1"/>
</dbReference>
<comment type="similarity">
    <text evidence="5">Belongs to the Orn/Lys/Arg decarboxylase class-II family. LysA subfamily.</text>
</comment>
<feature type="binding site" evidence="5">
    <location>
        <position position="335"/>
    </location>
    <ligand>
        <name>substrate</name>
    </ligand>
</feature>
<proteinExistence type="inferred from homology"/>
<dbReference type="SUPFAM" id="SSF50621">
    <property type="entry name" value="Alanine racemase C-terminal domain-like"/>
    <property type="match status" value="1"/>
</dbReference>
<dbReference type="EC" id="4.1.1.20" evidence="5 6"/>
<reference evidence="9 10" key="1">
    <citation type="submission" date="2020-12" db="EMBL/GenBank/DDBJ databases">
        <title>Whole genome sequences of gut porcine anaerobes.</title>
        <authorList>
            <person name="Kubasova T."/>
            <person name="Jahodarova E."/>
            <person name="Rychlik I."/>
        </authorList>
    </citation>
    <scope>NUCLEOTIDE SEQUENCE [LARGE SCALE GENOMIC DNA]</scope>
    <source>
        <strain evidence="9 10">An867</strain>
    </source>
</reference>
<dbReference type="CDD" id="cd06828">
    <property type="entry name" value="PLPDE_III_DapDC"/>
    <property type="match status" value="1"/>
</dbReference>
<comment type="subunit">
    <text evidence="5">Homodimer.</text>
</comment>
<dbReference type="InterPro" id="IPR000183">
    <property type="entry name" value="Orn/DAP/Arg_de-COase"/>
</dbReference>
<feature type="binding site" evidence="5">
    <location>
        <begin position="291"/>
        <end position="294"/>
    </location>
    <ligand>
        <name>pyridoxal 5'-phosphate</name>
        <dbReference type="ChEBI" id="CHEBI:597326"/>
    </ligand>
</feature>
<evidence type="ECO:0000256" key="6">
    <source>
        <dbReference type="NCBIfam" id="TIGR01048"/>
    </source>
</evidence>
<evidence type="ECO:0000313" key="10">
    <source>
        <dbReference type="Proteomes" id="UP001299220"/>
    </source>
</evidence>
<dbReference type="Gene3D" id="3.20.20.10">
    <property type="entry name" value="Alanine racemase"/>
    <property type="match status" value="1"/>
</dbReference>
<feature type="binding site" evidence="5">
    <location>
        <position position="331"/>
    </location>
    <ligand>
        <name>substrate</name>
    </ligand>
</feature>
<dbReference type="EMBL" id="JAFBIT010000001">
    <property type="protein sequence ID" value="MCF2651596.1"/>
    <property type="molecule type" value="Genomic_DNA"/>
</dbReference>
<dbReference type="Gene3D" id="2.40.37.10">
    <property type="entry name" value="Lyase, Ornithine Decarboxylase, Chain A, domain 1"/>
    <property type="match status" value="1"/>
</dbReference>
<protein>
    <recommendedName>
        <fullName evidence="5 6">Diaminopimelate decarboxylase</fullName>
        <shortName evidence="5">DAP decarboxylase</shortName>
        <shortName evidence="5">DAPDC</shortName>
        <ecNumber evidence="5 6">4.1.1.20</ecNumber>
    </recommendedName>
</protein>
<evidence type="ECO:0000313" key="9">
    <source>
        <dbReference type="EMBL" id="MCF2651596.1"/>
    </source>
</evidence>
<comment type="function">
    <text evidence="5">Specifically catalyzes the decarboxylation of meso-diaminopimelate (meso-DAP) to L-lysine.</text>
</comment>
<keyword evidence="5" id="KW-0028">Amino-acid biosynthesis</keyword>